<proteinExistence type="predicted"/>
<dbReference type="AlphaFoldDB" id="A0A9P7G3L7"/>
<keyword evidence="2" id="KW-1185">Reference proteome</keyword>
<sequence>MASNPATPAVVHMSPSMTQAAITAIPLPMDLSNLPAFLEAYKVQAAIDAKAEIEAQLHPTVISHLHSSLPLIYNRACGTGCNFINAHNLYMGLCPEQFSNNYLTISWALTFMQQGQAAKFVVHIFQFGNAKKLFWDWDQFVSIFVDESMI</sequence>
<protein>
    <submittedName>
        <fullName evidence="1">Uncharacterized protein</fullName>
    </submittedName>
</protein>
<reference evidence="1" key="2">
    <citation type="submission" date="2021-10" db="EMBL/GenBank/DDBJ databases">
        <title>Phylogenomics reveals ancestral predisposition of the termite-cultivated fungus Termitomyces towards a domesticated lifestyle.</title>
        <authorList>
            <person name="Auxier B."/>
            <person name="Grum-Grzhimaylo A."/>
            <person name="Cardenas M.E."/>
            <person name="Lodge J.D."/>
            <person name="Laessoe T."/>
            <person name="Pedersen O."/>
            <person name="Smith M.E."/>
            <person name="Kuyper T.W."/>
            <person name="Franco-Molano E.A."/>
            <person name="Baroni T.J."/>
            <person name="Aanen D.K."/>
        </authorList>
    </citation>
    <scope>NUCLEOTIDE SEQUENCE</scope>
    <source>
        <strain evidence="1">AP01</strain>
        <tissue evidence="1">Mycelium</tissue>
    </source>
</reference>
<gene>
    <name evidence="1" type="ORF">DXG03_000550</name>
</gene>
<name>A0A9P7G3L7_9AGAR</name>
<evidence type="ECO:0000313" key="1">
    <source>
        <dbReference type="EMBL" id="KAG5640210.1"/>
    </source>
</evidence>
<dbReference type="Proteomes" id="UP000775547">
    <property type="component" value="Unassembled WGS sequence"/>
</dbReference>
<dbReference type="EMBL" id="JABCKV010001015">
    <property type="protein sequence ID" value="KAG5640210.1"/>
    <property type="molecule type" value="Genomic_DNA"/>
</dbReference>
<accession>A0A9P7G3L7</accession>
<organism evidence="1 2">
    <name type="scientific">Asterophora parasitica</name>
    <dbReference type="NCBI Taxonomy" id="117018"/>
    <lineage>
        <taxon>Eukaryota</taxon>
        <taxon>Fungi</taxon>
        <taxon>Dikarya</taxon>
        <taxon>Basidiomycota</taxon>
        <taxon>Agaricomycotina</taxon>
        <taxon>Agaricomycetes</taxon>
        <taxon>Agaricomycetidae</taxon>
        <taxon>Agaricales</taxon>
        <taxon>Tricholomatineae</taxon>
        <taxon>Lyophyllaceae</taxon>
        <taxon>Asterophora</taxon>
    </lineage>
</organism>
<reference evidence="1" key="1">
    <citation type="submission" date="2020-07" db="EMBL/GenBank/DDBJ databases">
        <authorList>
            <person name="Nieuwenhuis M."/>
            <person name="Van De Peppel L.J.J."/>
        </authorList>
    </citation>
    <scope>NUCLEOTIDE SEQUENCE</scope>
    <source>
        <strain evidence="1">AP01</strain>
        <tissue evidence="1">Mycelium</tissue>
    </source>
</reference>
<evidence type="ECO:0000313" key="2">
    <source>
        <dbReference type="Proteomes" id="UP000775547"/>
    </source>
</evidence>
<comment type="caution">
    <text evidence="1">The sequence shown here is derived from an EMBL/GenBank/DDBJ whole genome shotgun (WGS) entry which is preliminary data.</text>
</comment>